<proteinExistence type="predicted"/>
<reference evidence="1 2" key="1">
    <citation type="journal article" date="2012" name="J. Bacteriol.">
        <title>Genome Sequence of the Fish Pathogen Flavobacterium columnare ATCC 49512.</title>
        <authorList>
            <person name="Tekedar H.C."/>
            <person name="Karsi A."/>
            <person name="Gillaspy A.F."/>
            <person name="Dyer D.W."/>
            <person name="Benton N.R."/>
            <person name="Zaitshik J."/>
            <person name="Vamenta S."/>
            <person name="Banes M.M."/>
            <person name="Gulsoy N."/>
            <person name="Aboko-Cole M."/>
            <person name="Waldbieser G.C."/>
            <person name="Lawrence M.L."/>
        </authorList>
    </citation>
    <scope>NUCLEOTIDE SEQUENCE [LARGE SCALE GENOMIC DNA]</scope>
    <source>
        <strain evidence="2">ATCC 49512 / CIP 103533 / TG 44/87</strain>
    </source>
</reference>
<dbReference type="KEGG" id="fco:FCOL_05390"/>
<dbReference type="RefSeq" id="WP_014165182.1">
    <property type="nucleotide sequence ID" value="NC_016510.2"/>
</dbReference>
<sequence length="110" mass="12551">MKNLATILRKLEIISVEKNAGKRQELLFGLRAELQQVFMQDITTTVFEHHDISEVLGDLQQMYFNFMTNDETSGIDRQSATVTYMTLAKLLTAFDKLVPPNEVKKVTISV</sequence>
<name>G8X9F6_FLACA</name>
<dbReference type="Proteomes" id="UP000005638">
    <property type="component" value="Chromosome"/>
</dbReference>
<dbReference type="HOGENOM" id="CLU_2167240_0_0_10"/>
<dbReference type="STRING" id="1041826.FCOL_05390"/>
<evidence type="ECO:0000313" key="2">
    <source>
        <dbReference type="Proteomes" id="UP000005638"/>
    </source>
</evidence>
<dbReference type="EMBL" id="CP003222">
    <property type="protein sequence ID" value="AEW85903.1"/>
    <property type="molecule type" value="Genomic_DNA"/>
</dbReference>
<accession>G8X9F6</accession>
<evidence type="ECO:0000313" key="1">
    <source>
        <dbReference type="EMBL" id="AEW85903.1"/>
    </source>
</evidence>
<gene>
    <name evidence="1" type="ordered locus">FCOL_05390</name>
</gene>
<protein>
    <submittedName>
        <fullName evidence="1">Uncharacterized protein</fullName>
    </submittedName>
</protein>
<keyword evidence="2" id="KW-1185">Reference proteome</keyword>
<organism evidence="1 2">
    <name type="scientific">Flavobacterium columnare (strain ATCC 49512 / CIP 103533 / TG 44/87)</name>
    <dbReference type="NCBI Taxonomy" id="1041826"/>
    <lineage>
        <taxon>Bacteria</taxon>
        <taxon>Pseudomonadati</taxon>
        <taxon>Bacteroidota</taxon>
        <taxon>Flavobacteriia</taxon>
        <taxon>Flavobacteriales</taxon>
        <taxon>Flavobacteriaceae</taxon>
        <taxon>Flavobacterium</taxon>
    </lineage>
</organism>
<dbReference type="AlphaFoldDB" id="G8X9F6"/>